<dbReference type="PANTHER" id="PTHR46961">
    <property type="entry name" value="DYNEIN HEAVY CHAIN 1, AXONEMAL-LIKE PROTEIN"/>
    <property type="match status" value="1"/>
</dbReference>
<reference evidence="3" key="1">
    <citation type="submission" date="2021-12" db="EMBL/GenBank/DDBJ databases">
        <authorList>
            <person name="King R."/>
        </authorList>
    </citation>
    <scope>NUCLEOTIDE SEQUENCE</scope>
</reference>
<dbReference type="PANTHER" id="PTHR46961:SF20">
    <property type="entry name" value="LOW QUALITY PROTEIN: DYNEIN BETA CHAIN, CILIARY-LIKE"/>
    <property type="match status" value="1"/>
</dbReference>
<dbReference type="Gene3D" id="3.40.50.300">
    <property type="entry name" value="P-loop containing nucleotide triphosphate hydrolases"/>
    <property type="match status" value="1"/>
</dbReference>
<gene>
    <name evidence="3" type="ORF">BEMITA_LOCUS4104</name>
</gene>
<dbReference type="FunFam" id="1.10.8.720:FF:000002">
    <property type="entry name" value="Dynein heavy chain 9, axonemal"/>
    <property type="match status" value="1"/>
</dbReference>
<proteinExistence type="predicted"/>
<evidence type="ECO:0008006" key="5">
    <source>
        <dbReference type="Google" id="ProtNLM"/>
    </source>
</evidence>
<dbReference type="Pfam" id="PF18199">
    <property type="entry name" value="Dynein_C"/>
    <property type="match status" value="1"/>
</dbReference>
<dbReference type="Gene3D" id="1.10.8.720">
    <property type="entry name" value="Region D6 of dynein motor"/>
    <property type="match status" value="1"/>
</dbReference>
<evidence type="ECO:0000259" key="1">
    <source>
        <dbReference type="Pfam" id="PF18198"/>
    </source>
</evidence>
<protein>
    <recommendedName>
        <fullName evidence="5">Dynein heavy chain</fullName>
    </recommendedName>
</protein>
<dbReference type="InterPro" id="IPR041228">
    <property type="entry name" value="Dynein_C"/>
</dbReference>
<feature type="domain" description="Dynein heavy chain C-terminal" evidence="2">
    <location>
        <begin position="216"/>
        <end position="307"/>
    </location>
</feature>
<dbReference type="GO" id="GO:0030286">
    <property type="term" value="C:dynein complex"/>
    <property type="evidence" value="ECO:0007669"/>
    <property type="project" value="InterPro"/>
</dbReference>
<dbReference type="GO" id="GO:0051959">
    <property type="term" value="F:dynein light intermediate chain binding"/>
    <property type="evidence" value="ECO:0007669"/>
    <property type="project" value="InterPro"/>
</dbReference>
<sequence length="336" mass="38711">MEKSFENPHPNYRLFISAEPSPDPEFHVVPQGILESSIKITNEPPTGMLANLHKALDNFNQNSLEMCSKEGEFKAILFSLCYFHACIAERNKFGPQGWNRSYPFNVGDLTISVHVLFNYLEANSKVPWEDLRYLFGEIMYGGHITDDWDRRLCRTYLEEFMSSDLMDGDKYYAPGFPAPPNSDYLGYHNYIDDMLPQESPTLYGMHPNAEIGFLTTKAEHLFKTLLELQPRESTTSVTGTISREDKVRQVLDEILDKVPDEFNIPDMISKIEDKTPFTVVAVQECERMNLLMREIRRSLKELSLGLKICDLDRMDHTQLSDINDGWTLDTNLVWST</sequence>
<dbReference type="InterPro" id="IPR042219">
    <property type="entry name" value="AAA_lid_11_sf"/>
</dbReference>
<evidence type="ECO:0000313" key="4">
    <source>
        <dbReference type="Proteomes" id="UP001152759"/>
    </source>
</evidence>
<dbReference type="EMBL" id="OU963863">
    <property type="protein sequence ID" value="CAH0384811.1"/>
    <property type="molecule type" value="Genomic_DNA"/>
</dbReference>
<dbReference type="Gene3D" id="1.20.1270.280">
    <property type="match status" value="1"/>
</dbReference>
<dbReference type="GO" id="GO:0007018">
    <property type="term" value="P:microtubule-based movement"/>
    <property type="evidence" value="ECO:0007669"/>
    <property type="project" value="InterPro"/>
</dbReference>
<evidence type="ECO:0000313" key="3">
    <source>
        <dbReference type="EMBL" id="CAH0384811.1"/>
    </source>
</evidence>
<dbReference type="InterPro" id="IPR026983">
    <property type="entry name" value="DHC"/>
</dbReference>
<name>A0A9P0F0Q6_BEMTA</name>
<feature type="domain" description="Dynein heavy chain AAA lid" evidence="1">
    <location>
        <begin position="73"/>
        <end position="209"/>
    </location>
</feature>
<dbReference type="GO" id="GO:0045505">
    <property type="term" value="F:dynein intermediate chain binding"/>
    <property type="evidence" value="ECO:0007669"/>
    <property type="project" value="InterPro"/>
</dbReference>
<dbReference type="AlphaFoldDB" id="A0A9P0F0Q6"/>
<dbReference type="Pfam" id="PF18198">
    <property type="entry name" value="AAA_lid_11"/>
    <property type="match status" value="1"/>
</dbReference>
<dbReference type="Proteomes" id="UP001152759">
    <property type="component" value="Chromosome 2"/>
</dbReference>
<evidence type="ECO:0000259" key="2">
    <source>
        <dbReference type="Pfam" id="PF18199"/>
    </source>
</evidence>
<accession>A0A9P0F0Q6</accession>
<keyword evidence="4" id="KW-1185">Reference proteome</keyword>
<dbReference type="InterPro" id="IPR027417">
    <property type="entry name" value="P-loop_NTPase"/>
</dbReference>
<organism evidence="3 4">
    <name type="scientific">Bemisia tabaci</name>
    <name type="common">Sweetpotato whitefly</name>
    <name type="synonym">Aleurodes tabaci</name>
    <dbReference type="NCBI Taxonomy" id="7038"/>
    <lineage>
        <taxon>Eukaryota</taxon>
        <taxon>Metazoa</taxon>
        <taxon>Ecdysozoa</taxon>
        <taxon>Arthropoda</taxon>
        <taxon>Hexapoda</taxon>
        <taxon>Insecta</taxon>
        <taxon>Pterygota</taxon>
        <taxon>Neoptera</taxon>
        <taxon>Paraneoptera</taxon>
        <taxon>Hemiptera</taxon>
        <taxon>Sternorrhyncha</taxon>
        <taxon>Aleyrodoidea</taxon>
        <taxon>Aleyrodidae</taxon>
        <taxon>Aleyrodinae</taxon>
        <taxon>Bemisia</taxon>
    </lineage>
</organism>
<dbReference type="InterPro" id="IPR041658">
    <property type="entry name" value="AAA_lid_11"/>
</dbReference>